<proteinExistence type="predicted"/>
<sequence length="208" mass="24144">MKRIIFLIVIIALVSCKKEKTKSSTSSVTEGIPIARSVSKIIKQRDFSIKNFSRIELISYYDRISWDTIKYKGEQPINKILVDDFKLTFDSTMVQERVVLNKTQEKELINLIVCDTCIPEEISSACYMPRHMIIFRDSKDRIIGYNEFCLNCAGSRISPNLDGFQKYCYSDMGELFKKFGIKLFVEDDQLGKEYSIIDSLKRSKKKLK</sequence>
<dbReference type="STRING" id="983.SAMN05443543_105128"/>
<keyword evidence="2" id="KW-1185">Reference proteome</keyword>
<gene>
    <name evidence="1" type="ORF">FFL01_22070</name>
</gene>
<accession>A0A4Y4AWR8</accession>
<dbReference type="EMBL" id="BJNP01000023">
    <property type="protein sequence ID" value="GEC72668.1"/>
    <property type="molecule type" value="Genomic_DNA"/>
</dbReference>
<organism evidence="1 2">
    <name type="scientific">Flavobacterium flevense</name>
    <dbReference type="NCBI Taxonomy" id="983"/>
    <lineage>
        <taxon>Bacteria</taxon>
        <taxon>Pseudomonadati</taxon>
        <taxon>Bacteroidota</taxon>
        <taxon>Flavobacteriia</taxon>
        <taxon>Flavobacteriales</taxon>
        <taxon>Flavobacteriaceae</taxon>
        <taxon>Flavobacterium</taxon>
    </lineage>
</organism>
<evidence type="ECO:0000313" key="1">
    <source>
        <dbReference type="EMBL" id="GEC72668.1"/>
    </source>
</evidence>
<dbReference type="Proteomes" id="UP000316775">
    <property type="component" value="Unassembled WGS sequence"/>
</dbReference>
<protein>
    <recommendedName>
        <fullName evidence="3">Lipoprotein</fullName>
    </recommendedName>
</protein>
<dbReference type="RefSeq" id="WP_073244638.1">
    <property type="nucleotide sequence ID" value="NZ_BJNP01000023.1"/>
</dbReference>
<reference evidence="1 2" key="1">
    <citation type="submission" date="2019-06" db="EMBL/GenBank/DDBJ databases">
        <title>Whole genome shotgun sequence of Flavobacterium flevense NBRC 14960.</title>
        <authorList>
            <person name="Hosoyama A."/>
            <person name="Uohara A."/>
            <person name="Ohji S."/>
            <person name="Ichikawa N."/>
        </authorList>
    </citation>
    <scope>NUCLEOTIDE SEQUENCE [LARGE SCALE GENOMIC DNA]</scope>
    <source>
        <strain evidence="1 2">NBRC 14960</strain>
    </source>
</reference>
<dbReference type="AlphaFoldDB" id="A0A4Y4AWR8"/>
<evidence type="ECO:0008006" key="3">
    <source>
        <dbReference type="Google" id="ProtNLM"/>
    </source>
</evidence>
<evidence type="ECO:0000313" key="2">
    <source>
        <dbReference type="Proteomes" id="UP000316775"/>
    </source>
</evidence>
<dbReference type="PROSITE" id="PS51257">
    <property type="entry name" value="PROKAR_LIPOPROTEIN"/>
    <property type="match status" value="1"/>
</dbReference>
<comment type="caution">
    <text evidence="1">The sequence shown here is derived from an EMBL/GenBank/DDBJ whole genome shotgun (WGS) entry which is preliminary data.</text>
</comment>
<dbReference type="OrthoDB" id="656959at2"/>
<name>A0A4Y4AWR8_9FLAO</name>